<feature type="transmembrane region" description="Helical" evidence="12">
    <location>
        <begin position="7"/>
        <end position="27"/>
    </location>
</feature>
<evidence type="ECO:0000256" key="1">
    <source>
        <dbReference type="ARBA" id="ARBA00000085"/>
    </source>
</evidence>
<dbReference type="PROSITE" id="PS50109">
    <property type="entry name" value="HIS_KIN"/>
    <property type="match status" value="1"/>
</dbReference>
<evidence type="ECO:0000256" key="2">
    <source>
        <dbReference type="ARBA" id="ARBA00004651"/>
    </source>
</evidence>
<evidence type="ECO:0000256" key="4">
    <source>
        <dbReference type="ARBA" id="ARBA00022475"/>
    </source>
</evidence>
<keyword evidence="9" id="KW-0067">ATP-binding</keyword>
<evidence type="ECO:0000256" key="6">
    <source>
        <dbReference type="ARBA" id="ARBA00022679"/>
    </source>
</evidence>
<dbReference type="PANTHER" id="PTHR34220">
    <property type="entry name" value="SENSOR HISTIDINE KINASE YPDA"/>
    <property type="match status" value="1"/>
</dbReference>
<dbReference type="InterPro" id="IPR036890">
    <property type="entry name" value="HATPase_C_sf"/>
</dbReference>
<evidence type="ECO:0000256" key="7">
    <source>
        <dbReference type="ARBA" id="ARBA00022741"/>
    </source>
</evidence>
<dbReference type="SMART" id="SM00387">
    <property type="entry name" value="HATPase_c"/>
    <property type="match status" value="1"/>
</dbReference>
<dbReference type="AlphaFoldDB" id="A0A926KNC3"/>
<comment type="catalytic activity">
    <reaction evidence="1">
        <text>ATP + protein L-histidine = ADP + protein N-phospho-L-histidine.</text>
        <dbReference type="EC" id="2.7.13.3"/>
    </reaction>
</comment>
<dbReference type="EMBL" id="JACVVD010000003">
    <property type="protein sequence ID" value="MBD0380880.1"/>
    <property type="molecule type" value="Genomic_DNA"/>
</dbReference>
<evidence type="ECO:0000256" key="3">
    <source>
        <dbReference type="ARBA" id="ARBA00012438"/>
    </source>
</evidence>
<dbReference type="InterPro" id="IPR003660">
    <property type="entry name" value="HAMP_dom"/>
</dbReference>
<keyword evidence="6" id="KW-0808">Transferase</keyword>
<dbReference type="Pfam" id="PF00672">
    <property type="entry name" value="HAMP"/>
    <property type="match status" value="1"/>
</dbReference>
<keyword evidence="16" id="KW-1185">Reference proteome</keyword>
<dbReference type="InterPro" id="IPR010559">
    <property type="entry name" value="Sig_transdc_His_kin_internal"/>
</dbReference>
<comment type="caution">
    <text evidence="15">The sequence shown here is derived from an EMBL/GenBank/DDBJ whole genome shotgun (WGS) entry which is preliminary data.</text>
</comment>
<dbReference type="SUPFAM" id="SSF55874">
    <property type="entry name" value="ATPase domain of HSP90 chaperone/DNA topoisomerase II/histidine kinase"/>
    <property type="match status" value="1"/>
</dbReference>
<dbReference type="Proteomes" id="UP000650466">
    <property type="component" value="Unassembled WGS sequence"/>
</dbReference>
<evidence type="ECO:0000256" key="10">
    <source>
        <dbReference type="ARBA" id="ARBA00023012"/>
    </source>
</evidence>
<evidence type="ECO:0000259" key="14">
    <source>
        <dbReference type="PROSITE" id="PS50885"/>
    </source>
</evidence>
<comment type="subcellular location">
    <subcellularLocation>
        <location evidence="2">Cell membrane</location>
        <topology evidence="2">Multi-pass membrane protein</topology>
    </subcellularLocation>
</comment>
<dbReference type="CDD" id="cd06225">
    <property type="entry name" value="HAMP"/>
    <property type="match status" value="1"/>
</dbReference>
<keyword evidence="5" id="KW-0597">Phosphoprotein</keyword>
<organism evidence="15 16">
    <name type="scientific">Paenibacillus sedimenti</name>
    <dbReference type="NCBI Taxonomy" id="2770274"/>
    <lineage>
        <taxon>Bacteria</taxon>
        <taxon>Bacillati</taxon>
        <taxon>Bacillota</taxon>
        <taxon>Bacilli</taxon>
        <taxon>Bacillales</taxon>
        <taxon>Paenibacillaceae</taxon>
        <taxon>Paenibacillus</taxon>
    </lineage>
</organism>
<evidence type="ECO:0000256" key="12">
    <source>
        <dbReference type="SAM" id="Phobius"/>
    </source>
</evidence>
<protein>
    <recommendedName>
        <fullName evidence="3">histidine kinase</fullName>
        <ecNumber evidence="3">2.7.13.3</ecNumber>
    </recommendedName>
</protein>
<dbReference type="InterPro" id="IPR050640">
    <property type="entry name" value="Bact_2-comp_sensor_kinase"/>
</dbReference>
<proteinExistence type="predicted"/>
<gene>
    <name evidence="15" type="ORF">ICC18_12185</name>
</gene>
<dbReference type="EC" id="2.7.13.3" evidence="3"/>
<feature type="transmembrane region" description="Helical" evidence="12">
    <location>
        <begin position="298"/>
        <end position="323"/>
    </location>
</feature>
<dbReference type="Pfam" id="PF02518">
    <property type="entry name" value="HATPase_c"/>
    <property type="match status" value="1"/>
</dbReference>
<accession>A0A926KNC3</accession>
<sequence>MSIKYKIFILFYLMIVIISLTLGYYSYQTSSKQIVNKVSSTNLGVIKEVDSNITALQKNIADWVTVFSLASVVQEGLIRHVSESRELESTLYSGPTASIMNQMLVTRNFDFLALYGRGQQPVFQEASDDSSGPGSFANIQKSAVYDRTLALNGASYWFPLNDDNNVFLQNNRNEKIGMSRIIRSVSDGSMIGFIFVGINLDTIRNKHLKHLYDQDHGILIMDVNGNPLLKAGKDFYRSGEEAAAFADIRRSTSPGSMILNEQGEELLITYSGMNENGWQTMYAVPLSLLTKELSSIKVFVLVLIVVCLLLSIPFMMILTSLLTSPIRVLLRSMKRFQNGHFDERVDIKYKDEIGELSRGYNSMVVNIESLVNDVYVLQLKEKEAELKALQSQINPHFLYNMLDTIFWEAEAAGQSRISEMIVNLSRLFRLSLNRGKSFTSVKKEKELIELYLVLQKMRFKDLLNYRIDIPEEMESYVMLKLILQPFIENALIHGIERKRGGGNVTVTGNLSGDFLRFVIEDDGPGMEESAIRNLLEPPNESDIHTAQETGGYGIQNVHARLKHFYKNGFSLNYDSEPGKGTRVVMIIPAISENKEEQSV</sequence>
<dbReference type="GO" id="GO:0005524">
    <property type="term" value="F:ATP binding"/>
    <property type="evidence" value="ECO:0007669"/>
    <property type="project" value="UniProtKB-KW"/>
</dbReference>
<name>A0A926KNC3_9BACL</name>
<dbReference type="PROSITE" id="PS50885">
    <property type="entry name" value="HAMP"/>
    <property type="match status" value="1"/>
</dbReference>
<evidence type="ECO:0000256" key="5">
    <source>
        <dbReference type="ARBA" id="ARBA00022553"/>
    </source>
</evidence>
<dbReference type="GO" id="GO:0005886">
    <property type="term" value="C:plasma membrane"/>
    <property type="evidence" value="ECO:0007669"/>
    <property type="project" value="UniProtKB-SubCell"/>
</dbReference>
<dbReference type="InterPro" id="IPR003594">
    <property type="entry name" value="HATPase_dom"/>
</dbReference>
<dbReference type="Pfam" id="PF06580">
    <property type="entry name" value="His_kinase"/>
    <property type="match status" value="1"/>
</dbReference>
<dbReference type="Gene3D" id="3.30.565.10">
    <property type="entry name" value="Histidine kinase-like ATPase, C-terminal domain"/>
    <property type="match status" value="1"/>
</dbReference>
<keyword evidence="10" id="KW-0902">Two-component regulatory system</keyword>
<keyword evidence="4" id="KW-1003">Cell membrane</keyword>
<reference evidence="15" key="1">
    <citation type="submission" date="2020-09" db="EMBL/GenBank/DDBJ databases">
        <title>Draft Genome Sequence of Paenibacillus sp. WST5.</title>
        <authorList>
            <person name="Bao Z."/>
        </authorList>
    </citation>
    <scope>NUCLEOTIDE SEQUENCE</scope>
    <source>
        <strain evidence="15">WST5</strain>
    </source>
</reference>
<dbReference type="InterPro" id="IPR005467">
    <property type="entry name" value="His_kinase_dom"/>
</dbReference>
<evidence type="ECO:0000313" key="16">
    <source>
        <dbReference type="Proteomes" id="UP000650466"/>
    </source>
</evidence>
<evidence type="ECO:0000256" key="8">
    <source>
        <dbReference type="ARBA" id="ARBA00022777"/>
    </source>
</evidence>
<keyword evidence="12" id="KW-0812">Transmembrane</keyword>
<feature type="domain" description="HAMP" evidence="14">
    <location>
        <begin position="320"/>
        <end position="372"/>
    </location>
</feature>
<keyword evidence="12" id="KW-1133">Transmembrane helix</keyword>
<keyword evidence="8 15" id="KW-0418">Kinase</keyword>
<dbReference type="SMART" id="SM00304">
    <property type="entry name" value="HAMP"/>
    <property type="match status" value="1"/>
</dbReference>
<dbReference type="Gene3D" id="6.10.340.10">
    <property type="match status" value="1"/>
</dbReference>
<evidence type="ECO:0000313" key="15">
    <source>
        <dbReference type="EMBL" id="MBD0380880.1"/>
    </source>
</evidence>
<keyword evidence="11 12" id="KW-0472">Membrane</keyword>
<dbReference type="GO" id="GO:0000155">
    <property type="term" value="F:phosphorelay sensor kinase activity"/>
    <property type="evidence" value="ECO:0007669"/>
    <property type="project" value="InterPro"/>
</dbReference>
<evidence type="ECO:0000259" key="13">
    <source>
        <dbReference type="PROSITE" id="PS50109"/>
    </source>
</evidence>
<dbReference type="PANTHER" id="PTHR34220:SF7">
    <property type="entry name" value="SENSOR HISTIDINE KINASE YPDA"/>
    <property type="match status" value="1"/>
</dbReference>
<dbReference type="SUPFAM" id="SSF158472">
    <property type="entry name" value="HAMP domain-like"/>
    <property type="match status" value="1"/>
</dbReference>
<keyword evidence="7" id="KW-0547">Nucleotide-binding</keyword>
<feature type="domain" description="Histidine kinase" evidence="13">
    <location>
        <begin position="479"/>
        <end position="591"/>
    </location>
</feature>
<evidence type="ECO:0000256" key="9">
    <source>
        <dbReference type="ARBA" id="ARBA00022840"/>
    </source>
</evidence>
<evidence type="ECO:0000256" key="11">
    <source>
        <dbReference type="ARBA" id="ARBA00023136"/>
    </source>
</evidence>